<feature type="transmembrane region" description="Helical" evidence="1">
    <location>
        <begin position="163"/>
        <end position="180"/>
    </location>
</feature>
<dbReference type="Pfam" id="PF00990">
    <property type="entry name" value="GGDEF"/>
    <property type="match status" value="1"/>
</dbReference>
<dbReference type="Proteomes" id="UP000192656">
    <property type="component" value="Unassembled WGS sequence"/>
</dbReference>
<feature type="domain" description="GGDEF" evidence="3">
    <location>
        <begin position="229"/>
        <end position="361"/>
    </location>
</feature>
<evidence type="ECO:0000259" key="2">
    <source>
        <dbReference type="PROSITE" id="PS50883"/>
    </source>
</evidence>
<name>A0A1W2EPZ5_9HYPH</name>
<dbReference type="Gene3D" id="3.20.20.450">
    <property type="entry name" value="EAL domain"/>
    <property type="match status" value="1"/>
</dbReference>
<feature type="transmembrane region" description="Helical" evidence="1">
    <location>
        <begin position="21"/>
        <end position="40"/>
    </location>
</feature>
<dbReference type="InterPro" id="IPR052155">
    <property type="entry name" value="Biofilm_reg_signaling"/>
</dbReference>
<keyword evidence="1" id="KW-1133">Transmembrane helix</keyword>
<dbReference type="SUPFAM" id="SSF141868">
    <property type="entry name" value="EAL domain-like"/>
    <property type="match status" value="1"/>
</dbReference>
<evidence type="ECO:0000256" key="1">
    <source>
        <dbReference type="SAM" id="Phobius"/>
    </source>
</evidence>
<dbReference type="SUPFAM" id="SSF55073">
    <property type="entry name" value="Nucleotide cyclase"/>
    <property type="match status" value="1"/>
</dbReference>
<dbReference type="CDD" id="cd01948">
    <property type="entry name" value="EAL"/>
    <property type="match status" value="1"/>
</dbReference>
<feature type="transmembrane region" description="Helical" evidence="1">
    <location>
        <begin position="109"/>
        <end position="129"/>
    </location>
</feature>
<keyword evidence="1" id="KW-0812">Transmembrane</keyword>
<dbReference type="EMBL" id="FWXR01000030">
    <property type="protein sequence ID" value="SMD11784.1"/>
    <property type="molecule type" value="Genomic_DNA"/>
</dbReference>
<dbReference type="PANTHER" id="PTHR44757:SF2">
    <property type="entry name" value="BIOFILM ARCHITECTURE MAINTENANCE PROTEIN MBAA"/>
    <property type="match status" value="1"/>
</dbReference>
<dbReference type="Pfam" id="PF00563">
    <property type="entry name" value="EAL"/>
    <property type="match status" value="1"/>
</dbReference>
<dbReference type="SMART" id="SM00267">
    <property type="entry name" value="GGDEF"/>
    <property type="match status" value="1"/>
</dbReference>
<feature type="domain" description="EAL" evidence="2">
    <location>
        <begin position="370"/>
        <end position="621"/>
    </location>
</feature>
<dbReference type="InterPro" id="IPR029787">
    <property type="entry name" value="Nucleotide_cyclase"/>
</dbReference>
<dbReference type="InterPro" id="IPR043128">
    <property type="entry name" value="Rev_trsase/Diguanyl_cyclase"/>
</dbReference>
<gene>
    <name evidence="4" type="ORF">SAMN06297251_13014</name>
</gene>
<keyword evidence="5" id="KW-1185">Reference proteome</keyword>
<feature type="transmembrane region" description="Helical" evidence="1">
    <location>
        <begin position="46"/>
        <end position="64"/>
    </location>
</feature>
<feature type="transmembrane region" description="Helical" evidence="1">
    <location>
        <begin position="85"/>
        <end position="103"/>
    </location>
</feature>
<dbReference type="NCBIfam" id="TIGR00254">
    <property type="entry name" value="GGDEF"/>
    <property type="match status" value="1"/>
</dbReference>
<dbReference type="InterPro" id="IPR001633">
    <property type="entry name" value="EAL_dom"/>
</dbReference>
<evidence type="ECO:0000313" key="4">
    <source>
        <dbReference type="EMBL" id="SMD11784.1"/>
    </source>
</evidence>
<sequence length="638" mass="69282">MRGLGTTKSELDVVRQLNRDPLTWFASCVTLASVCVVMALRAADPTLLAVTASIIVVTGLRGLATLRFYRMDKLRKLDPSFERRLYSVLGGLHAGLIGVWVALMTDVASGPLDGICAALAGIGFLIGTIGRNYASTETTRIQVAALCLPVIAGLVYRGSPDHLLAASIFAVVAVVALMNARRVSANYQTALAAKRLNVELASRDLLTRLPNRGAGERELSRRTQAGETAPFALLFVDIDRFHRINDKLSHAVADRLLKSLARTIRATAGKESFVARHAGDQFLILAPVAGKDRALSLAASIQSAIARPQRFIAPAFNITASVGIAEYTLDGTDSEELLHAAEIALNRAKALGGARTVVYKTWMDEEQRENDQLESDLAEAIRHRQLTMAYQPIFGLETGRIVACEALVRWNHPERGAISPALFVPLAEASGLIDGLTELTLDLATSSAAAWPDEILVAVNISPSQLKRGNFDRMLAKALARNGLPAQRLEIEITENLFVEEDEDLAKAIEALRALGVRFAIDDFGTGYSNIGYLSHMPIDKIKIDRKFLTGIHEDRRQAGLLRSFLGFVDSLDMAVVVEGVETHDQLSFLADCAPSSLIQGFLLSRPIPDAELATLWPKEVMMPWPAVDSRRVPATAL</sequence>
<evidence type="ECO:0000259" key="3">
    <source>
        <dbReference type="PROSITE" id="PS50887"/>
    </source>
</evidence>
<dbReference type="PROSITE" id="PS50887">
    <property type="entry name" value="GGDEF"/>
    <property type="match status" value="1"/>
</dbReference>
<organism evidence="4 5">
    <name type="scientific">Fulvimarina manganoxydans</name>
    <dbReference type="NCBI Taxonomy" id="937218"/>
    <lineage>
        <taxon>Bacteria</taxon>
        <taxon>Pseudomonadati</taxon>
        <taxon>Pseudomonadota</taxon>
        <taxon>Alphaproteobacteria</taxon>
        <taxon>Hyphomicrobiales</taxon>
        <taxon>Aurantimonadaceae</taxon>
        <taxon>Fulvimarina</taxon>
    </lineage>
</organism>
<dbReference type="InterPro" id="IPR035919">
    <property type="entry name" value="EAL_sf"/>
</dbReference>
<dbReference type="OrthoDB" id="9814202at2"/>
<accession>A0A1W2EPZ5</accession>
<reference evidence="4 5" key="1">
    <citation type="submission" date="2017-04" db="EMBL/GenBank/DDBJ databases">
        <authorList>
            <person name="Afonso C.L."/>
            <person name="Miller P.J."/>
            <person name="Scott M.A."/>
            <person name="Spackman E."/>
            <person name="Goraichik I."/>
            <person name="Dimitrov K.M."/>
            <person name="Suarez D.L."/>
            <person name="Swayne D.E."/>
        </authorList>
    </citation>
    <scope>NUCLEOTIDE SEQUENCE [LARGE SCALE GENOMIC DNA]</scope>
    <source>
        <strain evidence="4 5">CGMCC 1.10972</strain>
    </source>
</reference>
<dbReference type="SMART" id="SM00052">
    <property type="entry name" value="EAL"/>
    <property type="match status" value="1"/>
</dbReference>
<dbReference type="CDD" id="cd01949">
    <property type="entry name" value="GGDEF"/>
    <property type="match status" value="1"/>
</dbReference>
<evidence type="ECO:0000313" key="5">
    <source>
        <dbReference type="Proteomes" id="UP000192656"/>
    </source>
</evidence>
<keyword evidence="1" id="KW-0472">Membrane</keyword>
<dbReference type="AlphaFoldDB" id="A0A1W2EPZ5"/>
<dbReference type="PANTHER" id="PTHR44757">
    <property type="entry name" value="DIGUANYLATE CYCLASE DGCP"/>
    <property type="match status" value="1"/>
</dbReference>
<proteinExistence type="predicted"/>
<dbReference type="STRING" id="937218.SAMN06297251_13014"/>
<dbReference type="InterPro" id="IPR000160">
    <property type="entry name" value="GGDEF_dom"/>
</dbReference>
<dbReference type="Gene3D" id="3.30.70.270">
    <property type="match status" value="1"/>
</dbReference>
<dbReference type="PROSITE" id="PS50883">
    <property type="entry name" value="EAL"/>
    <property type="match status" value="1"/>
</dbReference>
<protein>
    <submittedName>
        <fullName evidence="4">Diguanylate cyclase (GGDEF) domain-containing protein</fullName>
    </submittedName>
</protein>